<dbReference type="EMBL" id="CP036266">
    <property type="protein sequence ID" value="QDT21134.1"/>
    <property type="molecule type" value="Genomic_DNA"/>
</dbReference>
<evidence type="ECO:0000313" key="3">
    <source>
        <dbReference type="Proteomes" id="UP000320421"/>
    </source>
</evidence>
<accession>A0A517PP40</accession>
<feature type="transmembrane region" description="Helical" evidence="1">
    <location>
        <begin position="15"/>
        <end position="39"/>
    </location>
</feature>
<dbReference type="Proteomes" id="UP000320421">
    <property type="component" value="Chromosome"/>
</dbReference>
<name>A0A517PP40_9PLAN</name>
<reference evidence="2 3" key="1">
    <citation type="submission" date="2019-02" db="EMBL/GenBank/DDBJ databases">
        <title>Deep-cultivation of Planctomycetes and their phenomic and genomic characterization uncovers novel biology.</title>
        <authorList>
            <person name="Wiegand S."/>
            <person name="Jogler M."/>
            <person name="Boedeker C."/>
            <person name="Pinto D."/>
            <person name="Vollmers J."/>
            <person name="Rivas-Marin E."/>
            <person name="Kohn T."/>
            <person name="Peeters S.H."/>
            <person name="Heuer A."/>
            <person name="Rast P."/>
            <person name="Oberbeckmann S."/>
            <person name="Bunk B."/>
            <person name="Jeske O."/>
            <person name="Meyerdierks A."/>
            <person name="Storesund J.E."/>
            <person name="Kallscheuer N."/>
            <person name="Luecker S."/>
            <person name="Lage O.M."/>
            <person name="Pohl T."/>
            <person name="Merkel B.J."/>
            <person name="Hornburger P."/>
            <person name="Mueller R.-W."/>
            <person name="Bruemmer F."/>
            <person name="Labrenz M."/>
            <person name="Spormann A.M."/>
            <person name="Op den Camp H."/>
            <person name="Overmann J."/>
            <person name="Amann R."/>
            <person name="Jetten M.S.M."/>
            <person name="Mascher T."/>
            <person name="Medema M.H."/>
            <person name="Devos D.P."/>
            <person name="Kaster A.-K."/>
            <person name="Ovreas L."/>
            <person name="Rohde M."/>
            <person name="Galperin M.Y."/>
            <person name="Jogler C."/>
        </authorList>
    </citation>
    <scope>NUCLEOTIDE SEQUENCE [LARGE SCALE GENOMIC DNA]</scope>
    <source>
        <strain evidence="2 3">HG66A1</strain>
    </source>
</reference>
<organism evidence="2 3">
    <name type="scientific">Gimesia chilikensis</name>
    <dbReference type="NCBI Taxonomy" id="2605989"/>
    <lineage>
        <taxon>Bacteria</taxon>
        <taxon>Pseudomonadati</taxon>
        <taxon>Planctomycetota</taxon>
        <taxon>Planctomycetia</taxon>
        <taxon>Planctomycetales</taxon>
        <taxon>Planctomycetaceae</taxon>
        <taxon>Gimesia</taxon>
    </lineage>
</organism>
<sequence>MHASQPVIFYRLRRFYLYLGIAGTSLFSLVGIGSTLAAFYNLDGSFRYPVFSALLFGGFFLLCTLLGIWCILAWSRERLEISGIRLVKRDVFHITEILFDEVTHLQWYSLTGAIVVEAPEKRFKFHIDNFQKAEQIEITERLRREIDLDLQSGWEKYQKFNAAIFETTEQPPRPESVVFMILLLIFACVFGYAWWSGRGVHFLLIGLINFLIALWWLLDFRKKRQRATTINLSEQRAGVDP</sequence>
<keyword evidence="1" id="KW-0472">Membrane</keyword>
<feature type="transmembrane region" description="Helical" evidence="1">
    <location>
        <begin position="51"/>
        <end position="75"/>
    </location>
</feature>
<protein>
    <submittedName>
        <fullName evidence="2">Uncharacterized protein</fullName>
    </submittedName>
</protein>
<keyword evidence="1" id="KW-0812">Transmembrane</keyword>
<gene>
    <name evidence="2" type="ORF">HG66A1_29270</name>
</gene>
<dbReference type="RefSeq" id="WP_145184949.1">
    <property type="nucleotide sequence ID" value="NZ_CP036266.1"/>
</dbReference>
<feature type="transmembrane region" description="Helical" evidence="1">
    <location>
        <begin position="201"/>
        <end position="218"/>
    </location>
</feature>
<keyword evidence="3" id="KW-1185">Reference proteome</keyword>
<keyword evidence="1" id="KW-1133">Transmembrane helix</keyword>
<dbReference type="AlphaFoldDB" id="A0A517PP40"/>
<evidence type="ECO:0000256" key="1">
    <source>
        <dbReference type="SAM" id="Phobius"/>
    </source>
</evidence>
<feature type="transmembrane region" description="Helical" evidence="1">
    <location>
        <begin position="177"/>
        <end position="195"/>
    </location>
</feature>
<evidence type="ECO:0000313" key="2">
    <source>
        <dbReference type="EMBL" id="QDT21134.1"/>
    </source>
</evidence>
<proteinExistence type="predicted"/>
<dbReference type="OrthoDB" id="9911267at2"/>